<dbReference type="InterPro" id="IPR036052">
    <property type="entry name" value="TrpB-like_PALP_sf"/>
</dbReference>
<evidence type="ECO:0000256" key="1">
    <source>
        <dbReference type="ARBA" id="ARBA00001933"/>
    </source>
</evidence>
<dbReference type="InterPro" id="IPR001926">
    <property type="entry name" value="TrpB-like_PALP"/>
</dbReference>
<gene>
    <name evidence="5" type="ORF">I9W95_14890</name>
</gene>
<evidence type="ECO:0000313" key="6">
    <source>
        <dbReference type="Proteomes" id="UP000714380"/>
    </source>
</evidence>
<feature type="domain" description="Tryptophan synthase beta chain-like PALP" evidence="4">
    <location>
        <begin position="32"/>
        <end position="287"/>
    </location>
</feature>
<dbReference type="Proteomes" id="UP000714380">
    <property type="component" value="Unassembled WGS sequence"/>
</dbReference>
<dbReference type="EMBL" id="JAEDAH010000095">
    <property type="protein sequence ID" value="MCA6064897.1"/>
    <property type="molecule type" value="Genomic_DNA"/>
</dbReference>
<accession>A0ABS7ZT23</accession>
<dbReference type="SUPFAM" id="SSF53686">
    <property type="entry name" value="Tryptophan synthase beta subunit-like PLP-dependent enzymes"/>
    <property type="match status" value="1"/>
</dbReference>
<dbReference type="PANTHER" id="PTHR43780">
    <property type="entry name" value="1-AMINOCYCLOPROPANE-1-CARBOXYLATE DEAMINASE-RELATED"/>
    <property type="match status" value="1"/>
</dbReference>
<comment type="similarity">
    <text evidence="2">Belongs to the ACC deaminase/D-cysteine desulfhydrase family.</text>
</comment>
<keyword evidence="6" id="KW-1185">Reference proteome</keyword>
<dbReference type="PANTHER" id="PTHR43780:SF2">
    <property type="entry name" value="1-AMINOCYCLOPROPANE-1-CARBOXYLATE DEAMINASE-RELATED"/>
    <property type="match status" value="1"/>
</dbReference>
<organism evidence="5 6">
    <name type="scientific">Thalassolituus marinus</name>
    <dbReference type="NCBI Taxonomy" id="671053"/>
    <lineage>
        <taxon>Bacteria</taxon>
        <taxon>Pseudomonadati</taxon>
        <taxon>Pseudomonadota</taxon>
        <taxon>Gammaproteobacteria</taxon>
        <taxon>Oceanospirillales</taxon>
        <taxon>Oceanospirillaceae</taxon>
        <taxon>Thalassolituus</taxon>
    </lineage>
</organism>
<comment type="caution">
    <text evidence="5">The sequence shown here is derived from an EMBL/GenBank/DDBJ whole genome shotgun (WGS) entry which is preliminary data.</text>
</comment>
<dbReference type="Gene3D" id="3.40.50.1100">
    <property type="match status" value="2"/>
</dbReference>
<dbReference type="RefSeq" id="WP_225676311.1">
    <property type="nucleotide sequence ID" value="NZ_JAEDAH010000095.1"/>
</dbReference>
<name>A0ABS7ZT23_9GAMM</name>
<evidence type="ECO:0000313" key="5">
    <source>
        <dbReference type="EMBL" id="MCA6064897.1"/>
    </source>
</evidence>
<proteinExistence type="inferred from homology"/>
<comment type="cofactor">
    <cofactor evidence="1">
        <name>pyridoxal 5'-phosphate</name>
        <dbReference type="ChEBI" id="CHEBI:597326"/>
    </cofactor>
</comment>
<evidence type="ECO:0000256" key="3">
    <source>
        <dbReference type="ARBA" id="ARBA00022898"/>
    </source>
</evidence>
<dbReference type="InterPro" id="IPR027278">
    <property type="entry name" value="ACCD_DCysDesulf"/>
</dbReference>
<dbReference type="PIRSF" id="PIRSF006278">
    <property type="entry name" value="ACCD_DCysDesulf"/>
    <property type="match status" value="1"/>
</dbReference>
<reference evidence="5 6" key="1">
    <citation type="submission" date="2020-12" db="EMBL/GenBank/DDBJ databases">
        <title>Novel Thalassolituus-related marine hydrocarbonoclastic bacteria mediated algae-derived hydrocarbons mineralization in twilight zone of the northern South China Sea.</title>
        <authorList>
            <person name="Dong C."/>
        </authorList>
    </citation>
    <scope>NUCLEOTIDE SEQUENCE [LARGE SCALE GENOMIC DNA]</scope>
    <source>
        <strain evidence="5 6">IMCC1826</strain>
    </source>
</reference>
<dbReference type="Pfam" id="PF00291">
    <property type="entry name" value="PALP"/>
    <property type="match status" value="1"/>
</dbReference>
<evidence type="ECO:0000259" key="4">
    <source>
        <dbReference type="Pfam" id="PF00291"/>
    </source>
</evidence>
<evidence type="ECO:0000256" key="2">
    <source>
        <dbReference type="ARBA" id="ARBA00008639"/>
    </source>
</evidence>
<protein>
    <submittedName>
        <fullName evidence="5">Pyridoxal-phosphate dependent enzyme</fullName>
    </submittedName>
</protein>
<keyword evidence="3" id="KW-0663">Pyridoxal phosphate</keyword>
<sequence length="309" mass="33740">MSPDSLWPADGLPDLSEPPVTAVDFAGAEVSVLRLDAVHPLLSGNKLYKLLGHLQAFRRSGRSRLLSFGGAYSNHLHALTALVRQLSIPVVLMVRGYEQTPRSPTLEDCKSWGGRLIFCDRQSYNRRYDSHWQQQLAEEHDAWVIPEGGAGAEGEVGCQLLAPLVKGYDEVWLATGSGTTALGLARALAARQWSGSLVGVNAVADQGELARRWSAEMPANFSWRLIDDAHGGAFARITPELRQLIAEWDRRGIPLEPVYTAKMMLAFQRELAGVGLEGKRIMLIHTGGLQGRRGYDLDDVAASGAGDQF</sequence>